<reference evidence="1 2" key="2">
    <citation type="journal article" date="2011" name="J. Bacteriol.">
        <title>Complete genome sequence of a carbon monoxide-utilizing acetogen, Eubacterium limosum KIST612.</title>
        <authorList>
            <person name="Roh H."/>
            <person name="Ko H.J."/>
            <person name="Kim D."/>
            <person name="Choi D.G."/>
            <person name="Park S."/>
            <person name="Kim S."/>
            <person name="Chang I.S."/>
            <person name="Choi I.G."/>
        </authorList>
    </citation>
    <scope>NUCLEOTIDE SEQUENCE [LARGE SCALE GENOMIC DNA]</scope>
    <source>
        <strain evidence="1 2">KIST612</strain>
    </source>
</reference>
<proteinExistence type="predicted"/>
<sequence>MGFLLSDVNLKINRNIIYLFVVKYNVNILKYKRIFCKRSTVQPKKYCQWQYFHQTV</sequence>
<dbReference type="EMBL" id="CP002273">
    <property type="protein sequence ID" value="ADO39048.1"/>
    <property type="molecule type" value="Genomic_DNA"/>
</dbReference>
<accession>E3GPZ9</accession>
<reference key="1">
    <citation type="submission" date="2010-09" db="EMBL/GenBank/DDBJ databases">
        <authorList>
            <person name="Roh H."/>
            <person name="Ko H.-J."/>
            <person name="Kim D."/>
            <person name="Choi D.G."/>
            <person name="Park S."/>
            <person name="Kim S."/>
            <person name="Kim K.H."/>
            <person name="Chang I.S."/>
            <person name="Choi I.-G."/>
        </authorList>
    </citation>
    <scope>NUCLEOTIDE SEQUENCE</scope>
    <source>
        <strain>KIST612</strain>
    </source>
</reference>
<gene>
    <name evidence="1" type="ordered locus">ELI_4106</name>
</gene>
<organism evidence="1 2">
    <name type="scientific">Eubacterium callanderi</name>
    <dbReference type="NCBI Taxonomy" id="53442"/>
    <lineage>
        <taxon>Bacteria</taxon>
        <taxon>Bacillati</taxon>
        <taxon>Bacillota</taxon>
        <taxon>Clostridia</taxon>
        <taxon>Eubacteriales</taxon>
        <taxon>Eubacteriaceae</taxon>
        <taxon>Eubacterium</taxon>
    </lineage>
</organism>
<name>E3GPZ9_9FIRM</name>
<dbReference type="Proteomes" id="UP000006873">
    <property type="component" value="Chromosome"/>
</dbReference>
<evidence type="ECO:0000313" key="2">
    <source>
        <dbReference type="Proteomes" id="UP000006873"/>
    </source>
</evidence>
<dbReference type="AlphaFoldDB" id="E3GPZ9"/>
<dbReference type="HOGENOM" id="CLU_3007514_0_0_9"/>
<keyword evidence="2" id="KW-1185">Reference proteome</keyword>
<protein>
    <submittedName>
        <fullName evidence="1">Uncharacterized protein</fullName>
    </submittedName>
</protein>
<dbReference type="KEGG" id="elm:ELI_4106"/>
<evidence type="ECO:0000313" key="1">
    <source>
        <dbReference type="EMBL" id="ADO39048.1"/>
    </source>
</evidence>